<gene>
    <name evidence="1" type="ORF">FC80_GL000228</name>
</gene>
<reference evidence="1 2" key="1">
    <citation type="journal article" date="2015" name="Genome Announc.">
        <title>Expanding the biotechnology potential of lactobacilli through comparative genomics of 213 strains and associated genera.</title>
        <authorList>
            <person name="Sun Z."/>
            <person name="Harris H.M."/>
            <person name="McCann A."/>
            <person name="Guo C."/>
            <person name="Argimon S."/>
            <person name="Zhang W."/>
            <person name="Yang X."/>
            <person name="Jeffery I.B."/>
            <person name="Cooney J.C."/>
            <person name="Kagawa T.F."/>
            <person name="Liu W."/>
            <person name="Song Y."/>
            <person name="Salvetti E."/>
            <person name="Wrobel A."/>
            <person name="Rasinkangas P."/>
            <person name="Parkhill J."/>
            <person name="Rea M.C."/>
            <person name="O'Sullivan O."/>
            <person name="Ritari J."/>
            <person name="Douillard F.P."/>
            <person name="Paul Ross R."/>
            <person name="Yang R."/>
            <person name="Briner A.E."/>
            <person name="Felis G.E."/>
            <person name="de Vos W.M."/>
            <person name="Barrangou R."/>
            <person name="Klaenhammer T.R."/>
            <person name="Caufield P.W."/>
            <person name="Cui Y."/>
            <person name="Zhang H."/>
            <person name="O'Toole P.W."/>
        </authorList>
    </citation>
    <scope>NUCLEOTIDE SEQUENCE [LARGE SCALE GENOMIC DNA]</scope>
    <source>
        <strain evidence="1 2">DSM 21116</strain>
    </source>
</reference>
<comment type="caution">
    <text evidence="1">The sequence shown here is derived from an EMBL/GenBank/DDBJ whole genome shotgun (WGS) entry which is preliminary data.</text>
</comment>
<dbReference type="RefSeq" id="WP_057828516.1">
    <property type="nucleotide sequence ID" value="NZ_AYZE01000008.1"/>
</dbReference>
<name>A0A0R2CLF8_9LACO</name>
<organism evidence="1 2">
    <name type="scientific">Liquorilactobacillus cacaonum DSM 21116</name>
    <dbReference type="NCBI Taxonomy" id="1423729"/>
    <lineage>
        <taxon>Bacteria</taxon>
        <taxon>Bacillati</taxon>
        <taxon>Bacillota</taxon>
        <taxon>Bacilli</taxon>
        <taxon>Lactobacillales</taxon>
        <taxon>Lactobacillaceae</taxon>
        <taxon>Liquorilactobacillus</taxon>
    </lineage>
</organism>
<evidence type="ECO:0000313" key="2">
    <source>
        <dbReference type="Proteomes" id="UP000051131"/>
    </source>
</evidence>
<dbReference type="Proteomes" id="UP000051131">
    <property type="component" value="Unassembled WGS sequence"/>
</dbReference>
<accession>A0A0R2CLF8</accession>
<keyword evidence="2" id="KW-1185">Reference proteome</keyword>
<dbReference type="AlphaFoldDB" id="A0A0R2CLF8"/>
<evidence type="ECO:0000313" key="1">
    <source>
        <dbReference type="EMBL" id="KRM92048.1"/>
    </source>
</evidence>
<protein>
    <submittedName>
        <fullName evidence="1">Uncharacterized protein</fullName>
    </submittedName>
</protein>
<sequence>MAIKTKNVVVNDWEITTNQDSNVLVGDSDVVGVTNPTDITDVIIITLKGSEVELGHTFFGAKISISTNKKIKVLFDDEE</sequence>
<proteinExistence type="predicted"/>
<dbReference type="EMBL" id="AYZE01000008">
    <property type="protein sequence ID" value="KRM92048.1"/>
    <property type="molecule type" value="Genomic_DNA"/>
</dbReference>
<dbReference type="PATRIC" id="fig|1423729.3.peg.229"/>